<evidence type="ECO:0000256" key="1">
    <source>
        <dbReference type="SAM" id="Phobius"/>
    </source>
</evidence>
<accession>A0A5B8RKF4</accession>
<keyword evidence="1" id="KW-0812">Transmembrane</keyword>
<keyword evidence="1" id="KW-1133">Transmembrane helix</keyword>
<reference evidence="2" key="1">
    <citation type="journal article" date="2019" name="Viruses">
        <title>Detection and Characterization of Invertebrate Iridoviruses Found in Reptiles and Prey Insects in Europe over the Past Two Decades.</title>
        <authorList>
            <person name="Papp T."/>
            <person name="Marschang R.E."/>
        </authorList>
    </citation>
    <scope>NUCLEOTIDE SEQUENCE</scope>
    <source>
        <strain evidence="2">Liz-CrIV</strain>
    </source>
</reference>
<feature type="transmembrane region" description="Helical" evidence="1">
    <location>
        <begin position="6"/>
        <end position="26"/>
    </location>
</feature>
<protein>
    <submittedName>
        <fullName evidence="2">Uncharacterized protein</fullName>
    </submittedName>
</protein>
<keyword evidence="1" id="KW-0472">Membrane</keyword>
<name>A0A5B8RKF4_9VIRU</name>
<dbReference type="EMBL" id="MN081869">
    <property type="protein sequence ID" value="QEA08262.1"/>
    <property type="molecule type" value="Genomic_DNA"/>
</dbReference>
<organism evidence="2">
    <name type="scientific">Iridovirus Liz-CrIV</name>
    <dbReference type="NCBI Taxonomy" id="2594309"/>
    <lineage>
        <taxon>Viruses</taxon>
        <taxon>Varidnaviria</taxon>
        <taxon>Bamfordvirae</taxon>
        <taxon>Nucleocytoviricota</taxon>
        <taxon>Megaviricetes</taxon>
        <taxon>Pimascovirales</taxon>
        <taxon>Pimascovirales incertae sedis</taxon>
        <taxon>Iridoviridae</taxon>
    </lineage>
</organism>
<sequence length="160" mass="18684">MSIQTLIIISIVIFILWLTFTSKSNYDSYHIFMKKKNHIFHNINKWVKKDVSKLLETLLKPFDKQCVKKTRTIESLEKLRTKNNVEFKKLLNCGYIHNLFILIGLSVWEDFSKLHTETSLNTFINECLIPISTSPNFLAGNMLYTQTKPGVLKCLNDKNL</sequence>
<evidence type="ECO:0000313" key="2">
    <source>
        <dbReference type="EMBL" id="QEA08262.1"/>
    </source>
</evidence>
<proteinExistence type="predicted"/>